<evidence type="ECO:0000313" key="1">
    <source>
        <dbReference type="EMBL" id="MTD91098.1"/>
    </source>
</evidence>
<dbReference type="SUPFAM" id="SSF47413">
    <property type="entry name" value="lambda repressor-like DNA-binding domains"/>
    <property type="match status" value="1"/>
</dbReference>
<dbReference type="Proteomes" id="UP000432568">
    <property type="component" value="Unassembled WGS sequence"/>
</dbReference>
<sequence length="114" mass="12953">MTPNEFRILRTSMGLTSQDVAEACNVNIRTAQRWESTHQPPLDVGVWLQDKWVRFADCIDQAMQVAEKAEEEGKKVTLTNELTGENLSRHEHTALMGHICMAYTLADFDYEVAP</sequence>
<dbReference type="CDD" id="cd00093">
    <property type="entry name" value="HTH_XRE"/>
    <property type="match status" value="1"/>
</dbReference>
<comment type="caution">
    <text evidence="1">The sequence shown here is derived from an EMBL/GenBank/DDBJ whole genome shotgun (WGS) entry which is preliminary data.</text>
</comment>
<dbReference type="InterPro" id="IPR001387">
    <property type="entry name" value="Cro/C1-type_HTH"/>
</dbReference>
<protein>
    <submittedName>
        <fullName evidence="1">Uncharacterized protein</fullName>
    </submittedName>
</protein>
<dbReference type="EMBL" id="VIOG01000004">
    <property type="protein sequence ID" value="MTD91098.1"/>
    <property type="molecule type" value="Genomic_DNA"/>
</dbReference>
<reference evidence="1 2" key="1">
    <citation type="submission" date="2019-07" db="EMBL/GenBank/DDBJ databases">
        <title>Draft genome of C. aurimucosum strain 332.</title>
        <authorList>
            <person name="Pacheco L.G.C."/>
            <person name="Aguiar E.R.G.R."/>
            <person name="Barberis C.M."/>
            <person name="Almuzara M.N."/>
            <person name="Traglia G.M."/>
            <person name="Santos C.S."/>
            <person name="Vay C.A."/>
            <person name="Rocha D.J.P.G."/>
        </authorList>
    </citation>
    <scope>NUCLEOTIDE SEQUENCE [LARGE SCALE GENOMIC DNA]</scope>
    <source>
        <strain evidence="1 2">332</strain>
    </source>
</reference>
<proteinExistence type="predicted"/>
<gene>
    <name evidence="1" type="ORF">FME68_04210</name>
</gene>
<dbReference type="GO" id="GO:0003677">
    <property type="term" value="F:DNA binding"/>
    <property type="evidence" value="ECO:0007669"/>
    <property type="project" value="InterPro"/>
</dbReference>
<dbReference type="Gene3D" id="1.10.260.40">
    <property type="entry name" value="lambda repressor-like DNA-binding domains"/>
    <property type="match status" value="1"/>
</dbReference>
<evidence type="ECO:0000313" key="2">
    <source>
        <dbReference type="Proteomes" id="UP000432568"/>
    </source>
</evidence>
<dbReference type="InterPro" id="IPR010982">
    <property type="entry name" value="Lambda_DNA-bd_dom_sf"/>
</dbReference>
<accession>A0A6I3K971</accession>
<dbReference type="AlphaFoldDB" id="A0A6I3K971"/>
<name>A0A6I3K971_9CORY</name>
<organism evidence="1 2">
    <name type="scientific">Corynebacterium aurimucosum</name>
    <dbReference type="NCBI Taxonomy" id="169292"/>
    <lineage>
        <taxon>Bacteria</taxon>
        <taxon>Bacillati</taxon>
        <taxon>Actinomycetota</taxon>
        <taxon>Actinomycetes</taxon>
        <taxon>Mycobacteriales</taxon>
        <taxon>Corynebacteriaceae</taxon>
        <taxon>Corynebacterium</taxon>
    </lineage>
</organism>